<evidence type="ECO:0000256" key="1">
    <source>
        <dbReference type="SAM" id="MobiDB-lite"/>
    </source>
</evidence>
<evidence type="ECO:0000313" key="3">
    <source>
        <dbReference type="Proteomes" id="UP000321337"/>
    </source>
</evidence>
<organism evidence="2 3">
    <name type="scientific">Sulfuriferula plumbiphila</name>
    <dbReference type="NCBI Taxonomy" id="171865"/>
    <lineage>
        <taxon>Bacteria</taxon>
        <taxon>Pseudomonadati</taxon>
        <taxon>Pseudomonadota</taxon>
        <taxon>Betaproteobacteria</taxon>
        <taxon>Nitrosomonadales</taxon>
        <taxon>Sulfuricellaceae</taxon>
        <taxon>Sulfuriferula</taxon>
    </lineage>
</organism>
<keyword evidence="3" id="KW-1185">Reference proteome</keyword>
<comment type="caution">
    <text evidence="2">The sequence shown here is derived from an EMBL/GenBank/DDBJ whole genome shotgun (WGS) entry which is preliminary data.</text>
</comment>
<proteinExistence type="predicted"/>
<reference evidence="2 3" key="1">
    <citation type="submission" date="2019-07" db="EMBL/GenBank/DDBJ databases">
        <title>Whole genome shotgun sequence of Thiobacillus plumbophilus NBRC 107929.</title>
        <authorList>
            <person name="Hosoyama A."/>
            <person name="Uohara A."/>
            <person name="Ohji S."/>
            <person name="Ichikawa N."/>
        </authorList>
    </citation>
    <scope>NUCLEOTIDE SEQUENCE [LARGE SCALE GENOMIC DNA]</scope>
    <source>
        <strain evidence="2 3">NBRC 107929</strain>
    </source>
</reference>
<protein>
    <submittedName>
        <fullName evidence="2">Uncharacterized protein</fullName>
    </submittedName>
</protein>
<feature type="compositionally biased region" description="Basic and acidic residues" evidence="1">
    <location>
        <begin position="46"/>
        <end position="68"/>
    </location>
</feature>
<dbReference type="RefSeq" id="WP_147069810.1">
    <property type="nucleotide sequence ID" value="NZ_AP021884.1"/>
</dbReference>
<dbReference type="Proteomes" id="UP000321337">
    <property type="component" value="Unassembled WGS sequence"/>
</dbReference>
<accession>A0A512L3J6</accession>
<feature type="region of interest" description="Disordered" evidence="1">
    <location>
        <begin position="39"/>
        <end position="68"/>
    </location>
</feature>
<gene>
    <name evidence="2" type="ORF">TPL01_01820</name>
</gene>
<name>A0A512L3J6_9PROT</name>
<dbReference type="EMBL" id="BKAD01000001">
    <property type="protein sequence ID" value="GEP29044.1"/>
    <property type="molecule type" value="Genomic_DNA"/>
</dbReference>
<evidence type="ECO:0000313" key="2">
    <source>
        <dbReference type="EMBL" id="GEP29044.1"/>
    </source>
</evidence>
<dbReference type="AlphaFoldDB" id="A0A512L3J6"/>
<sequence length="68" mass="7538">MFDNALNSLDFQRKPNHVSLCPSILVNTKISPAMQASRSTLQAMGRDMRSADLGGEHPVAHERDITKM</sequence>